<dbReference type="Proteomes" id="UP000281488">
    <property type="component" value="Unassembled WGS sequence"/>
</dbReference>
<evidence type="ECO:0000313" key="8">
    <source>
        <dbReference type="Proteomes" id="UP000305511"/>
    </source>
</evidence>
<name>A0A2T5CZE0_ENTFL</name>
<dbReference type="Proteomes" id="UP000305511">
    <property type="component" value="Unassembled WGS sequence"/>
</dbReference>
<evidence type="ECO:0000313" key="4">
    <source>
        <dbReference type="EMBL" id="TKK66207.1"/>
    </source>
</evidence>
<accession>A0A2T5CZE0</accession>
<dbReference type="Proteomes" id="UP000292223">
    <property type="component" value="Unassembled WGS sequence"/>
</dbReference>
<reference evidence="2 6" key="2">
    <citation type="submission" date="2018-10" db="EMBL/GenBank/DDBJ databases">
        <title>Genotypes and phenotypes of Enterococci isolated from broiler chickens.</title>
        <authorList>
            <person name="Muhammad A.R."/>
            <person name="Diarra M.S."/>
        </authorList>
    </citation>
    <scope>NUCLEOTIDE SEQUENCE [LARGE SCALE GENOMIC DNA]</scope>
    <source>
        <strain evidence="2 6">LIT2 A36'</strain>
    </source>
</reference>
<reference evidence="3 7" key="4">
    <citation type="submission" date="2019-02" db="EMBL/GenBank/DDBJ databases">
        <title>From farm to fork: dissemination of Tn554::fexA-optrA in linezolid-resistant Enterococcus faecalis clones from chicken feces and meat in Tunisia.</title>
        <authorList>
            <person name="Tedim A.P."/>
            <person name="Elghaieb H."/>
            <person name="Abbassi M.S."/>
            <person name="Novais C."/>
            <person name="Hassen A."/>
            <person name="Peixe L."/>
            <person name="Freitas A.R."/>
        </authorList>
    </citation>
    <scope>NUCLEOTIDE SEQUENCE [LARGE SCALE GENOMIC DNA]</scope>
    <source>
        <strain evidence="3 7">728T</strain>
    </source>
</reference>
<organism evidence="1 5">
    <name type="scientific">Enterococcus faecalis</name>
    <name type="common">Streptococcus faecalis</name>
    <dbReference type="NCBI Taxonomy" id="1351"/>
    <lineage>
        <taxon>Bacteria</taxon>
        <taxon>Bacillati</taxon>
        <taxon>Bacillota</taxon>
        <taxon>Bacilli</taxon>
        <taxon>Lactobacillales</taxon>
        <taxon>Enterococcaceae</taxon>
        <taxon>Enterococcus</taxon>
    </lineage>
</organism>
<reference evidence="1 5" key="1">
    <citation type="submission" date="2018-04" db="EMBL/GenBank/DDBJ databases">
        <authorList>
            <person name="Van Tyne D."/>
        </authorList>
    </citation>
    <scope>NUCLEOTIDE SEQUENCE [LARGE SCALE GENOMIC DNA]</scope>
    <source>
        <strain evidence="1 5">B2535</strain>
    </source>
</reference>
<dbReference type="EMBL" id="SEWT01000010">
    <property type="protein sequence ID" value="RYU30718.1"/>
    <property type="molecule type" value="Genomic_DNA"/>
</dbReference>
<gene>
    <name evidence="1" type="ORF">DAI13_17155</name>
    <name evidence="2" type="ORF">EGW16_15095</name>
    <name evidence="3" type="ORF">EU507_13685</name>
    <name evidence="4" type="ORF">EY666_16185</name>
</gene>
<evidence type="ECO:0000313" key="5">
    <source>
        <dbReference type="Proteomes" id="UP000244140"/>
    </source>
</evidence>
<evidence type="ECO:0000313" key="2">
    <source>
        <dbReference type="EMBL" id="ROX29616.1"/>
    </source>
</evidence>
<sequence>MKKKGGSFLMKKLALGSLLLVALGVIGTSFALTTEVKQEAGYGHPLIDHKI</sequence>
<evidence type="ECO:0000313" key="7">
    <source>
        <dbReference type="Proteomes" id="UP000292223"/>
    </source>
</evidence>
<protein>
    <submittedName>
        <fullName evidence="1">Uncharacterized protein</fullName>
    </submittedName>
</protein>
<reference evidence="4 8" key="3">
    <citation type="submission" date="2019-02" db="EMBL/GenBank/DDBJ databases">
        <title>Bacteria dissemination in different level of health care in South Africa: the effectiveness of infections prevention and control.</title>
        <authorList>
            <person name="Shobo C."/>
            <person name="Amoako D.G."/>
            <person name="Allam M."/>
            <person name="Ismail A."/>
            <person name="Bester L.A."/>
            <person name="Essack S.Y."/>
        </authorList>
    </citation>
    <scope>NUCLEOTIDE SEQUENCE [LARGE SCALE GENOMIC DNA]</scope>
    <source>
        <strain evidence="4 8">2SIL2</strain>
    </source>
</reference>
<evidence type="ECO:0000313" key="6">
    <source>
        <dbReference type="Proteomes" id="UP000281488"/>
    </source>
</evidence>
<dbReference type="EMBL" id="PZZH01000003">
    <property type="protein sequence ID" value="PTN72686.1"/>
    <property type="molecule type" value="Genomic_DNA"/>
</dbReference>
<comment type="caution">
    <text evidence="1">The sequence shown here is derived from an EMBL/GenBank/DDBJ whole genome shotgun (WGS) entry which is preliminary data.</text>
</comment>
<evidence type="ECO:0000313" key="3">
    <source>
        <dbReference type="EMBL" id="RYU30718.1"/>
    </source>
</evidence>
<dbReference type="AlphaFoldDB" id="A0A2T5CZE0"/>
<proteinExistence type="predicted"/>
<dbReference type="EMBL" id="SIYF01000489">
    <property type="protein sequence ID" value="TKK66207.1"/>
    <property type="molecule type" value="Genomic_DNA"/>
</dbReference>
<evidence type="ECO:0000313" key="1">
    <source>
        <dbReference type="EMBL" id="PTN72686.1"/>
    </source>
</evidence>
<dbReference type="Proteomes" id="UP000244140">
    <property type="component" value="Unassembled WGS sequence"/>
</dbReference>
<dbReference type="EMBL" id="RKMZ01000012">
    <property type="protein sequence ID" value="ROX29616.1"/>
    <property type="molecule type" value="Genomic_DNA"/>
</dbReference>